<evidence type="ECO:0000256" key="1">
    <source>
        <dbReference type="SAM" id="Phobius"/>
    </source>
</evidence>
<feature type="transmembrane region" description="Helical" evidence="1">
    <location>
        <begin position="39"/>
        <end position="60"/>
    </location>
</feature>
<organism evidence="2 3">
    <name type="scientific">Planomonospora sphaerica</name>
    <dbReference type="NCBI Taxonomy" id="161355"/>
    <lineage>
        <taxon>Bacteria</taxon>
        <taxon>Bacillati</taxon>
        <taxon>Actinomycetota</taxon>
        <taxon>Actinomycetes</taxon>
        <taxon>Streptosporangiales</taxon>
        <taxon>Streptosporangiaceae</taxon>
        <taxon>Planomonospora</taxon>
    </lineage>
</organism>
<reference evidence="3" key="2">
    <citation type="submission" date="2016-04" db="EMBL/GenBank/DDBJ databases">
        <title>Planomonospora sphaerica JCM9374 whole genome shotgun sequence.</title>
        <authorList>
            <person name="Suzuki T."/>
            <person name="Dohra H."/>
            <person name="Kodani S."/>
        </authorList>
    </citation>
    <scope>NUCLEOTIDE SEQUENCE [LARGE SCALE GENOMIC DNA]</scope>
    <source>
        <strain evidence="3">JCM 9374</strain>
    </source>
</reference>
<feature type="transmembrane region" description="Helical" evidence="1">
    <location>
        <begin position="9"/>
        <end position="27"/>
    </location>
</feature>
<accession>A0A161LND3</accession>
<keyword evidence="1" id="KW-0812">Transmembrane</keyword>
<keyword evidence="1" id="KW-1133">Transmembrane helix</keyword>
<keyword evidence="1" id="KW-0472">Membrane</keyword>
<dbReference type="AlphaFoldDB" id="A0A161LND3"/>
<dbReference type="EMBL" id="BDCX01000012">
    <property type="protein sequence ID" value="GAT69165.1"/>
    <property type="molecule type" value="Genomic_DNA"/>
</dbReference>
<gene>
    <name evidence="2" type="ORF">PS9374_04836</name>
</gene>
<reference evidence="2 3" key="1">
    <citation type="journal article" date="2016" name="Genome Announc.">
        <title>Draft Genome Sequence of Planomonospora sphaerica JCM9374, a Rare Actinomycete.</title>
        <authorList>
            <person name="Dohra H."/>
            <person name="Suzuki T."/>
            <person name="Inoue Y."/>
            <person name="Kodani S."/>
        </authorList>
    </citation>
    <scope>NUCLEOTIDE SEQUENCE [LARGE SCALE GENOMIC DNA]</scope>
    <source>
        <strain evidence="2 3">JCM 9374</strain>
    </source>
</reference>
<dbReference type="RefSeq" id="WP_068900344.1">
    <property type="nucleotide sequence ID" value="NZ_BDCX01000012.1"/>
</dbReference>
<dbReference type="Proteomes" id="UP000077701">
    <property type="component" value="Unassembled WGS sequence"/>
</dbReference>
<evidence type="ECO:0000313" key="3">
    <source>
        <dbReference type="Proteomes" id="UP000077701"/>
    </source>
</evidence>
<name>A0A161LND3_9ACTN</name>
<evidence type="ECO:0000313" key="2">
    <source>
        <dbReference type="EMBL" id="GAT69165.1"/>
    </source>
</evidence>
<keyword evidence="3" id="KW-1185">Reference proteome</keyword>
<protein>
    <submittedName>
        <fullName evidence="2">Uncharacterized protein</fullName>
    </submittedName>
</protein>
<comment type="caution">
    <text evidence="2">The sequence shown here is derived from an EMBL/GenBank/DDBJ whole genome shotgun (WGS) entry which is preliminary data.</text>
</comment>
<proteinExistence type="predicted"/>
<sequence length="62" mass="7010">MSPYRYRRGISLVGLIYILIGLYVAWVHEYITPALLRDIAEALLAVLLWFLVLLGVDLHLGG</sequence>